<keyword evidence="2" id="KW-1185">Reference proteome</keyword>
<evidence type="ECO:0000313" key="2">
    <source>
        <dbReference type="Proteomes" id="UP001060215"/>
    </source>
</evidence>
<protein>
    <submittedName>
        <fullName evidence="1">Glyoxylate/hydroxypyruvate reductase HPR3</fullName>
    </submittedName>
</protein>
<comment type="caution">
    <text evidence="1">The sequence shown here is derived from an EMBL/GenBank/DDBJ whole genome shotgun (WGS) entry which is preliminary data.</text>
</comment>
<name>A0ACC0FGH8_9ERIC</name>
<proteinExistence type="predicted"/>
<reference evidence="1 2" key="1">
    <citation type="journal article" date="2022" name="Plant J.">
        <title>Chromosome-level genome of Camellia lanceoleosa provides a valuable resource for understanding genome evolution and self-incompatibility.</title>
        <authorList>
            <person name="Gong W."/>
            <person name="Xiao S."/>
            <person name="Wang L."/>
            <person name="Liao Z."/>
            <person name="Chang Y."/>
            <person name="Mo W."/>
            <person name="Hu G."/>
            <person name="Li W."/>
            <person name="Zhao G."/>
            <person name="Zhu H."/>
            <person name="Hu X."/>
            <person name="Ji K."/>
            <person name="Xiang X."/>
            <person name="Song Q."/>
            <person name="Yuan D."/>
            <person name="Jin S."/>
            <person name="Zhang L."/>
        </authorList>
    </citation>
    <scope>NUCLEOTIDE SEQUENCE [LARGE SCALE GENOMIC DNA]</scope>
    <source>
        <strain evidence="1">SQ_2022a</strain>
    </source>
</reference>
<gene>
    <name evidence="1" type="ORF">LOK49_LG13G01322</name>
</gene>
<evidence type="ECO:0000313" key="1">
    <source>
        <dbReference type="EMBL" id="KAI7987217.1"/>
    </source>
</evidence>
<organism evidence="1 2">
    <name type="scientific">Camellia lanceoleosa</name>
    <dbReference type="NCBI Taxonomy" id="1840588"/>
    <lineage>
        <taxon>Eukaryota</taxon>
        <taxon>Viridiplantae</taxon>
        <taxon>Streptophyta</taxon>
        <taxon>Embryophyta</taxon>
        <taxon>Tracheophyta</taxon>
        <taxon>Spermatophyta</taxon>
        <taxon>Magnoliopsida</taxon>
        <taxon>eudicotyledons</taxon>
        <taxon>Gunneridae</taxon>
        <taxon>Pentapetalae</taxon>
        <taxon>asterids</taxon>
        <taxon>Ericales</taxon>
        <taxon>Theaceae</taxon>
        <taxon>Camellia</taxon>
    </lineage>
</organism>
<dbReference type="Proteomes" id="UP001060215">
    <property type="component" value="Chromosome 14"/>
</dbReference>
<dbReference type="EMBL" id="CM045771">
    <property type="protein sequence ID" value="KAI7987217.1"/>
    <property type="molecule type" value="Genomic_DNA"/>
</dbReference>
<sequence length="433" mass="48750">MMMFELTSNKAKQQLERSYWLVSMMAWCYNGIIIDKINESHNFILNNYNKLRLVRYKTFRTNQKKFSDRHILFFCYRQAYTLIHWKWSLHQFSLCLSHIRPRTISMASEEQSSPPDNLPLVLIHRIPAFELSFKSWLPTRFRLLDPLDPSFSSPQTQSLVSSVRLFLCLGPFPLTSDTLDCFPSVQCVIASRAGLDHFDLAACRRRGITVTNAGDAFSPDAADYAVALLIDVLRRVSAGDRFIRAGSWPAKGQYPLGSKLGGKRVGIIGLGSIGSMIAKRLEPFGCIIAYNSRRKRPNVSFPYYENVMDLATNSDALILCCALTNETHHMINKDIMTALGKEGVIVNVGRGALIDEKELVQFLVKGDIGGAGLDVYEEEPKVPRELFELDNVVLSPHRAVLTPEAIVAVQEVVIANIEAFFANKPLPSQFELE</sequence>
<accession>A0ACC0FGH8</accession>